<dbReference type="AlphaFoldDB" id="A0A392QKX4"/>
<protein>
    <recommendedName>
        <fullName evidence="3">Chromo domain-containing protein</fullName>
    </recommendedName>
</protein>
<comment type="caution">
    <text evidence="1">The sequence shown here is derived from an EMBL/GenBank/DDBJ whole genome shotgun (WGS) entry which is preliminary data.</text>
</comment>
<evidence type="ECO:0008006" key="3">
    <source>
        <dbReference type="Google" id="ProtNLM"/>
    </source>
</evidence>
<sequence>MAYRLKMPKESKIQAIFHVSKLKKAVPAIYQPQPLAVALTEEWELQPEIHDDIYLHCNKSGSTEVLVKWRDCSNCDNFRATFEALQQPFPLFPPEDKVKATRGILTDTK</sequence>
<evidence type="ECO:0000313" key="1">
    <source>
        <dbReference type="EMBL" id="MCI24196.1"/>
    </source>
</evidence>
<accession>A0A392QKX4</accession>
<dbReference type="InterPro" id="IPR016197">
    <property type="entry name" value="Chromo-like_dom_sf"/>
</dbReference>
<evidence type="ECO:0000313" key="2">
    <source>
        <dbReference type="Proteomes" id="UP000265520"/>
    </source>
</evidence>
<dbReference type="Proteomes" id="UP000265520">
    <property type="component" value="Unassembled WGS sequence"/>
</dbReference>
<dbReference type="SUPFAM" id="SSF54160">
    <property type="entry name" value="Chromo domain-like"/>
    <property type="match status" value="1"/>
</dbReference>
<organism evidence="1 2">
    <name type="scientific">Trifolium medium</name>
    <dbReference type="NCBI Taxonomy" id="97028"/>
    <lineage>
        <taxon>Eukaryota</taxon>
        <taxon>Viridiplantae</taxon>
        <taxon>Streptophyta</taxon>
        <taxon>Embryophyta</taxon>
        <taxon>Tracheophyta</taxon>
        <taxon>Spermatophyta</taxon>
        <taxon>Magnoliopsida</taxon>
        <taxon>eudicotyledons</taxon>
        <taxon>Gunneridae</taxon>
        <taxon>Pentapetalae</taxon>
        <taxon>rosids</taxon>
        <taxon>fabids</taxon>
        <taxon>Fabales</taxon>
        <taxon>Fabaceae</taxon>
        <taxon>Papilionoideae</taxon>
        <taxon>50 kb inversion clade</taxon>
        <taxon>NPAAA clade</taxon>
        <taxon>Hologalegina</taxon>
        <taxon>IRL clade</taxon>
        <taxon>Trifolieae</taxon>
        <taxon>Trifolium</taxon>
    </lineage>
</organism>
<name>A0A392QKX4_9FABA</name>
<proteinExistence type="predicted"/>
<keyword evidence="2" id="KW-1185">Reference proteome</keyword>
<reference evidence="1 2" key="1">
    <citation type="journal article" date="2018" name="Front. Plant Sci.">
        <title>Red Clover (Trifolium pratense) and Zigzag Clover (T. medium) - A Picture of Genomic Similarities and Differences.</title>
        <authorList>
            <person name="Dluhosova J."/>
            <person name="Istvanek J."/>
            <person name="Nedelnik J."/>
            <person name="Repkova J."/>
        </authorList>
    </citation>
    <scope>NUCLEOTIDE SEQUENCE [LARGE SCALE GENOMIC DNA]</scope>
    <source>
        <strain evidence="2">cv. 10/8</strain>
        <tissue evidence="1">Leaf</tissue>
    </source>
</reference>
<dbReference type="EMBL" id="LXQA010140098">
    <property type="protein sequence ID" value="MCI24196.1"/>
    <property type="molecule type" value="Genomic_DNA"/>
</dbReference>